<evidence type="ECO:0000313" key="12">
    <source>
        <dbReference type="Proteomes" id="UP000251120"/>
    </source>
</evidence>
<dbReference type="GO" id="GO:0019171">
    <property type="term" value="F:(3R)-hydroxyacyl-[acyl-carrier-protein] dehydratase activity"/>
    <property type="evidence" value="ECO:0007669"/>
    <property type="project" value="UniProtKB-EC"/>
</dbReference>
<keyword evidence="5 9" id="KW-0441">Lipid A biosynthesis</keyword>
<dbReference type="CDD" id="cd01288">
    <property type="entry name" value="FabZ"/>
    <property type="match status" value="1"/>
</dbReference>
<dbReference type="Pfam" id="PF07977">
    <property type="entry name" value="FabA"/>
    <property type="match status" value="1"/>
</dbReference>
<dbReference type="EMBL" id="CP043424">
    <property type="protein sequence ID" value="QIW12660.1"/>
    <property type="molecule type" value="Genomic_DNA"/>
</dbReference>
<organism evidence="10 12">
    <name type="scientific">Francisella adeliensis</name>
    <dbReference type="NCBI Taxonomy" id="2007306"/>
    <lineage>
        <taxon>Bacteria</taxon>
        <taxon>Pseudomonadati</taxon>
        <taxon>Pseudomonadota</taxon>
        <taxon>Gammaproteobacteria</taxon>
        <taxon>Thiotrichales</taxon>
        <taxon>Francisellaceae</taxon>
        <taxon>Francisella</taxon>
    </lineage>
</organism>
<dbReference type="GO" id="GO:0016020">
    <property type="term" value="C:membrane"/>
    <property type="evidence" value="ECO:0007669"/>
    <property type="project" value="GOC"/>
</dbReference>
<dbReference type="AlphaFoldDB" id="A0A2Z4Y050"/>
<keyword evidence="6 9" id="KW-0443">Lipid metabolism</keyword>
<accession>A0A2Z4Y050</accession>
<evidence type="ECO:0000256" key="5">
    <source>
        <dbReference type="ARBA" id="ARBA00022556"/>
    </source>
</evidence>
<feature type="active site" evidence="9">
    <location>
        <position position="58"/>
    </location>
</feature>
<evidence type="ECO:0000256" key="4">
    <source>
        <dbReference type="ARBA" id="ARBA00022516"/>
    </source>
</evidence>
<keyword evidence="7 9" id="KW-0456">Lyase</keyword>
<evidence type="ECO:0000256" key="3">
    <source>
        <dbReference type="ARBA" id="ARBA00022490"/>
    </source>
</evidence>
<dbReference type="Gene3D" id="3.10.129.10">
    <property type="entry name" value="Hotdog Thioesterase"/>
    <property type="match status" value="1"/>
</dbReference>
<dbReference type="SUPFAM" id="SSF54637">
    <property type="entry name" value="Thioesterase/thiol ester dehydrase-isomerase"/>
    <property type="match status" value="1"/>
</dbReference>
<evidence type="ECO:0000256" key="6">
    <source>
        <dbReference type="ARBA" id="ARBA00023098"/>
    </source>
</evidence>
<dbReference type="OrthoDB" id="9772788at2"/>
<dbReference type="InterPro" id="IPR010084">
    <property type="entry name" value="FabZ"/>
</dbReference>
<dbReference type="NCBIfam" id="NF000582">
    <property type="entry name" value="PRK00006.1"/>
    <property type="match status" value="1"/>
</dbReference>
<dbReference type="GO" id="GO:0005737">
    <property type="term" value="C:cytoplasm"/>
    <property type="evidence" value="ECO:0007669"/>
    <property type="project" value="UniProtKB-SubCell"/>
</dbReference>
<sequence length="164" mass="18330">MSQFDDKNKQMDILGIRKILPHRYPFALLDRILDWDVENKSIVAQKNVTINEDFFNGHFPDFPVMPGVLLVEAMAQATAILGEIMAEKLFSYVVAKAGVGERRTFMLAGIDKVRVKRPVVPGDVLIIESQVIKVKSIVCTAKSVVKVNDQVVCSADLMAAYKDY</sequence>
<keyword evidence="4 9" id="KW-0444">Lipid biosynthesis</keyword>
<dbReference type="PANTHER" id="PTHR30272">
    <property type="entry name" value="3-HYDROXYACYL-[ACYL-CARRIER-PROTEIN] DEHYDRATASE"/>
    <property type="match status" value="1"/>
</dbReference>
<name>A0A2Z4Y050_9GAMM</name>
<gene>
    <name evidence="9 10" type="primary">fabZ</name>
    <name evidence="10" type="ORF">CDH04_08400</name>
    <name evidence="11" type="ORF">FZC43_08405</name>
</gene>
<comment type="function">
    <text evidence="8 9">Involved in unsaturated fatty acids biosynthesis. Catalyzes the dehydration of short chain beta-hydroxyacyl-ACPs and long chain saturated and unsaturated beta-hydroxyacyl-ACPs.</text>
</comment>
<proteinExistence type="inferred from homology"/>
<evidence type="ECO:0000256" key="1">
    <source>
        <dbReference type="ARBA" id="ARBA00004496"/>
    </source>
</evidence>
<evidence type="ECO:0000256" key="7">
    <source>
        <dbReference type="ARBA" id="ARBA00023239"/>
    </source>
</evidence>
<dbReference type="RefSeq" id="WP_112870591.1">
    <property type="nucleotide sequence ID" value="NZ_CP021781.1"/>
</dbReference>
<evidence type="ECO:0000313" key="13">
    <source>
        <dbReference type="Proteomes" id="UP000681131"/>
    </source>
</evidence>
<evidence type="ECO:0000256" key="9">
    <source>
        <dbReference type="HAMAP-Rule" id="MF_00406"/>
    </source>
</evidence>
<dbReference type="Proteomes" id="UP000251120">
    <property type="component" value="Chromosome"/>
</dbReference>
<reference evidence="10 12" key="1">
    <citation type="submission" date="2017-06" db="EMBL/GenBank/DDBJ databases">
        <title>Complete genome of Francisella adeliensis.</title>
        <authorList>
            <person name="Vallesi A."/>
            <person name="Sjodin A."/>
        </authorList>
    </citation>
    <scope>NUCLEOTIDE SEQUENCE [LARGE SCALE GENOMIC DNA]</scope>
    <source>
        <strain evidence="10 12">FDC440</strain>
    </source>
</reference>
<comment type="catalytic activity">
    <reaction evidence="9">
        <text>a (3R)-hydroxyacyl-[ACP] = a (2E)-enoyl-[ACP] + H2O</text>
        <dbReference type="Rhea" id="RHEA:13097"/>
        <dbReference type="Rhea" id="RHEA-COMP:9925"/>
        <dbReference type="Rhea" id="RHEA-COMP:9945"/>
        <dbReference type="ChEBI" id="CHEBI:15377"/>
        <dbReference type="ChEBI" id="CHEBI:78784"/>
        <dbReference type="ChEBI" id="CHEBI:78827"/>
        <dbReference type="EC" id="4.2.1.59"/>
    </reaction>
</comment>
<dbReference type="EC" id="4.2.1.59" evidence="9"/>
<dbReference type="InterPro" id="IPR013114">
    <property type="entry name" value="FabA_FabZ"/>
</dbReference>
<evidence type="ECO:0000313" key="10">
    <source>
        <dbReference type="EMBL" id="AXA34414.1"/>
    </source>
</evidence>
<dbReference type="EMBL" id="CP021781">
    <property type="protein sequence ID" value="AXA34414.1"/>
    <property type="molecule type" value="Genomic_DNA"/>
</dbReference>
<evidence type="ECO:0000313" key="11">
    <source>
        <dbReference type="EMBL" id="QIW12660.1"/>
    </source>
</evidence>
<comment type="subcellular location">
    <subcellularLocation>
        <location evidence="1 9">Cytoplasm</location>
    </subcellularLocation>
</comment>
<dbReference type="NCBIfam" id="TIGR01750">
    <property type="entry name" value="fabZ"/>
    <property type="match status" value="1"/>
</dbReference>
<evidence type="ECO:0000256" key="2">
    <source>
        <dbReference type="ARBA" id="ARBA00009174"/>
    </source>
</evidence>
<dbReference type="FunFam" id="3.10.129.10:FF:000001">
    <property type="entry name" value="3-hydroxyacyl-[acyl-carrier-protein] dehydratase FabZ"/>
    <property type="match status" value="1"/>
</dbReference>
<dbReference type="GO" id="GO:0006633">
    <property type="term" value="P:fatty acid biosynthetic process"/>
    <property type="evidence" value="ECO:0007669"/>
    <property type="project" value="UniProtKB-UniRule"/>
</dbReference>
<dbReference type="GO" id="GO:0009245">
    <property type="term" value="P:lipid A biosynthetic process"/>
    <property type="evidence" value="ECO:0007669"/>
    <property type="project" value="UniProtKB-UniRule"/>
</dbReference>
<evidence type="ECO:0000256" key="8">
    <source>
        <dbReference type="ARBA" id="ARBA00025049"/>
    </source>
</evidence>
<protein>
    <recommendedName>
        <fullName evidence="9">3-hydroxyacyl-[acyl-carrier-protein] dehydratase FabZ</fullName>
        <ecNumber evidence="9">4.2.1.59</ecNumber>
    </recommendedName>
    <alternativeName>
        <fullName evidence="9">(3R)-hydroxymyristoyl-[acyl-carrier-protein] dehydratase</fullName>
        <shortName evidence="9">(3R)-hydroxymyristoyl-ACP dehydrase</shortName>
    </alternativeName>
    <alternativeName>
        <fullName evidence="9">Beta-hydroxyacyl-ACP dehydratase</fullName>
    </alternativeName>
</protein>
<dbReference type="PANTHER" id="PTHR30272:SF1">
    <property type="entry name" value="3-HYDROXYACYL-[ACYL-CARRIER-PROTEIN] DEHYDRATASE"/>
    <property type="match status" value="1"/>
</dbReference>
<dbReference type="HAMAP" id="MF_00406">
    <property type="entry name" value="FabZ"/>
    <property type="match status" value="1"/>
</dbReference>
<dbReference type="KEGG" id="fad:CDH04_08400"/>
<comment type="similarity">
    <text evidence="2 9">Belongs to the thioester dehydratase family. FabZ subfamily.</text>
</comment>
<dbReference type="Proteomes" id="UP000681131">
    <property type="component" value="Chromosome"/>
</dbReference>
<dbReference type="InterPro" id="IPR029069">
    <property type="entry name" value="HotDog_dom_sf"/>
</dbReference>
<keyword evidence="3 9" id="KW-0963">Cytoplasm</keyword>
<reference evidence="11 13" key="2">
    <citation type="submission" date="2019-08" db="EMBL/GenBank/DDBJ databases">
        <title>Complete genome sequences of Francisella adeliensis (FSC1325 and FSC1326).</title>
        <authorList>
            <person name="Ohrman C."/>
            <person name="Uneklint I."/>
            <person name="Vallesi A."/>
            <person name="Karlsson L."/>
            <person name="Sjodin A."/>
        </authorList>
    </citation>
    <scope>NUCLEOTIDE SEQUENCE [LARGE SCALE GENOMIC DNA]</scope>
    <source>
        <strain evidence="11 13">FSC1325</strain>
    </source>
</reference>
<keyword evidence="13" id="KW-1185">Reference proteome</keyword>